<dbReference type="Proteomes" id="UP000325105">
    <property type="component" value="Unassembled WGS sequence"/>
</dbReference>
<protein>
    <submittedName>
        <fullName evidence="3">D-amino-acid dehydrogenase</fullName>
    </submittedName>
</protein>
<dbReference type="GO" id="GO:0016491">
    <property type="term" value="F:oxidoreductase activity"/>
    <property type="evidence" value="ECO:0007669"/>
    <property type="project" value="UniProtKB-KW"/>
</dbReference>
<dbReference type="SUPFAM" id="SSF51905">
    <property type="entry name" value="FAD/NAD(P)-binding domain"/>
    <property type="match status" value="1"/>
</dbReference>
<gene>
    <name evidence="3" type="ORF">BC792_10665</name>
</gene>
<dbReference type="GO" id="GO:0005737">
    <property type="term" value="C:cytoplasm"/>
    <property type="evidence" value="ECO:0007669"/>
    <property type="project" value="TreeGrafter"/>
</dbReference>
<reference evidence="3 4" key="1">
    <citation type="submission" date="2019-07" db="EMBL/GenBank/DDBJ databases">
        <title>Genomic Encyclopedia of Archaeal and Bacterial Type Strains, Phase II (KMG-II): from individual species to whole genera.</title>
        <authorList>
            <person name="Goeker M."/>
        </authorList>
    </citation>
    <scope>NUCLEOTIDE SEQUENCE [LARGE SCALE GENOMIC DNA]</scope>
    <source>
        <strain evidence="3 4">DSM 18850</strain>
    </source>
</reference>
<sequence length="410" mass="45708">MIIGAGIAGLSSAFYLTQDGWKVIVLEKNTLADNCSYGNAGMIVPSHFTPLAAPGIVAQGVKWMFDKKSPFYVRPGLSWNLFDWGIKFLRHANRQHVDRHAEAIRDLNLYSSTLYDELSNTPGFDFELEQSGILMLYKRKEVEHEEAELAKRARDLQLDVELLDRDEVQALEPALRLDVRGAAFYKCDGKLYPPKLMQQLVAYLKDKGVEFHEQVTIARFLRSNRSVKEVVTNKGSFIGDEIVVATGAYLPQLTSKLGARTPLMPGKGYSFMYNPAQDEQLRHAALLLEARVAVTPMNGQIRFSGTMELGSANDTVYHSRVQGIVESIPKYFPDIHVPYPDKVWFGYRPCPPDGLPYLGRLRKLSNVTIAGGGGMMGLSLGPAFGKAVADLLSGRQTTTDIRAFEPERFD</sequence>
<proteinExistence type="predicted"/>
<keyword evidence="1" id="KW-0560">Oxidoreductase</keyword>
<evidence type="ECO:0000313" key="3">
    <source>
        <dbReference type="EMBL" id="TYP96357.1"/>
    </source>
</evidence>
<dbReference type="PANTHER" id="PTHR13847:SF289">
    <property type="entry name" value="GLYCINE OXIDASE"/>
    <property type="match status" value="1"/>
</dbReference>
<dbReference type="Gene3D" id="3.50.50.60">
    <property type="entry name" value="FAD/NAD(P)-binding domain"/>
    <property type="match status" value="2"/>
</dbReference>
<dbReference type="AlphaFoldDB" id="A0A5S5DKB4"/>
<dbReference type="InterPro" id="IPR036188">
    <property type="entry name" value="FAD/NAD-bd_sf"/>
</dbReference>
<dbReference type="Gene3D" id="3.30.9.10">
    <property type="entry name" value="D-Amino Acid Oxidase, subunit A, domain 2"/>
    <property type="match status" value="1"/>
</dbReference>
<accession>A0A5S5DKB4</accession>
<dbReference type="Pfam" id="PF01266">
    <property type="entry name" value="DAO"/>
    <property type="match status" value="1"/>
</dbReference>
<evidence type="ECO:0000256" key="1">
    <source>
        <dbReference type="ARBA" id="ARBA00023002"/>
    </source>
</evidence>
<feature type="domain" description="FAD dependent oxidoreductase" evidence="2">
    <location>
        <begin position="2"/>
        <end position="391"/>
    </location>
</feature>
<dbReference type="SUPFAM" id="SSF54373">
    <property type="entry name" value="FAD-linked reductases, C-terminal domain"/>
    <property type="match status" value="1"/>
</dbReference>
<evidence type="ECO:0000313" key="4">
    <source>
        <dbReference type="Proteomes" id="UP000325105"/>
    </source>
</evidence>
<comment type="caution">
    <text evidence="3">The sequence shown here is derived from an EMBL/GenBank/DDBJ whole genome shotgun (WGS) entry which is preliminary data.</text>
</comment>
<name>A0A5S5DKB4_9SPHI</name>
<organism evidence="3 4">
    <name type="scientific">Sphingobacterium allocomposti</name>
    <dbReference type="NCBI Taxonomy" id="415956"/>
    <lineage>
        <taxon>Bacteria</taxon>
        <taxon>Pseudomonadati</taxon>
        <taxon>Bacteroidota</taxon>
        <taxon>Sphingobacteriia</taxon>
        <taxon>Sphingobacteriales</taxon>
        <taxon>Sphingobacteriaceae</taxon>
        <taxon>Sphingobacterium</taxon>
    </lineage>
</organism>
<dbReference type="EMBL" id="VNHX01000006">
    <property type="protein sequence ID" value="TYP96357.1"/>
    <property type="molecule type" value="Genomic_DNA"/>
</dbReference>
<keyword evidence="4" id="KW-1185">Reference proteome</keyword>
<dbReference type="InterPro" id="IPR006076">
    <property type="entry name" value="FAD-dep_OxRdtase"/>
</dbReference>
<evidence type="ECO:0000259" key="2">
    <source>
        <dbReference type="Pfam" id="PF01266"/>
    </source>
</evidence>
<dbReference type="PANTHER" id="PTHR13847">
    <property type="entry name" value="SARCOSINE DEHYDROGENASE-RELATED"/>
    <property type="match status" value="1"/>
</dbReference>